<dbReference type="EMBL" id="JBHUFF010000005">
    <property type="protein sequence ID" value="MFD1798482.1"/>
    <property type="molecule type" value="Genomic_DNA"/>
</dbReference>
<proteinExistence type="predicted"/>
<reference evidence="3" key="1">
    <citation type="journal article" date="2019" name="Int. J. Syst. Evol. Microbiol.">
        <title>The Global Catalogue of Microorganisms (GCM) 10K type strain sequencing project: providing services to taxonomists for standard genome sequencing and annotation.</title>
        <authorList>
            <consortium name="The Broad Institute Genomics Platform"/>
            <consortium name="The Broad Institute Genome Sequencing Center for Infectious Disease"/>
            <person name="Wu L."/>
            <person name="Ma J."/>
        </authorList>
    </citation>
    <scope>NUCLEOTIDE SEQUENCE [LARGE SCALE GENOMIC DNA]</scope>
    <source>
        <strain evidence="3">KCTC 42143</strain>
    </source>
</reference>
<name>A0ABW4NJA1_9LACT</name>
<comment type="caution">
    <text evidence="2">The sequence shown here is derived from an EMBL/GenBank/DDBJ whole genome shotgun (WGS) entry which is preliminary data.</text>
</comment>
<evidence type="ECO:0000313" key="3">
    <source>
        <dbReference type="Proteomes" id="UP001597285"/>
    </source>
</evidence>
<dbReference type="Proteomes" id="UP001597285">
    <property type="component" value="Unassembled WGS sequence"/>
</dbReference>
<evidence type="ECO:0000313" key="2">
    <source>
        <dbReference type="EMBL" id="MFD1798482.1"/>
    </source>
</evidence>
<evidence type="ECO:0000256" key="1">
    <source>
        <dbReference type="SAM" id="Phobius"/>
    </source>
</evidence>
<accession>A0ABW4NJA1</accession>
<sequence length="159" mass="18459">MKKKNVLLLTILTGIVITIILIFGPFKKDIWEINASKLEDSTDNISAPTAIDDFSKWTPFEWDTLYSFAPYTKKENIYKVVGYKWDNINESGNDNMNQIVFVKDGKVVCYLYGYPKNTNSSYNFGEYEGEYITFNSQQKLAFDVEIGADEIRYFNYINN</sequence>
<keyword evidence="3" id="KW-1185">Reference proteome</keyword>
<keyword evidence="1" id="KW-1133">Transmembrane helix</keyword>
<keyword evidence="1" id="KW-0812">Transmembrane</keyword>
<organism evidence="2 3">
    <name type="scientific">Carnobacterium antarcticum</name>
    <dbReference type="NCBI Taxonomy" id="2126436"/>
    <lineage>
        <taxon>Bacteria</taxon>
        <taxon>Bacillati</taxon>
        <taxon>Bacillota</taxon>
        <taxon>Bacilli</taxon>
        <taxon>Lactobacillales</taxon>
        <taxon>Carnobacteriaceae</taxon>
        <taxon>Carnobacterium</taxon>
    </lineage>
</organism>
<keyword evidence="1" id="KW-0472">Membrane</keyword>
<dbReference type="RefSeq" id="WP_058919675.1">
    <property type="nucleotide sequence ID" value="NZ_JBHSQC010000024.1"/>
</dbReference>
<protein>
    <recommendedName>
        <fullName evidence="4">Lipoprotein</fullName>
    </recommendedName>
</protein>
<gene>
    <name evidence="2" type="ORF">ACFSBK_01220</name>
</gene>
<feature type="transmembrane region" description="Helical" evidence="1">
    <location>
        <begin position="6"/>
        <end position="26"/>
    </location>
</feature>
<evidence type="ECO:0008006" key="4">
    <source>
        <dbReference type="Google" id="ProtNLM"/>
    </source>
</evidence>